<dbReference type="EMBL" id="BLIY01000002">
    <property type="protein sequence ID" value="GFE52764.1"/>
    <property type="molecule type" value="Genomic_DNA"/>
</dbReference>
<name>A0A9W5TBN8_BABOV</name>
<organism evidence="2 3">
    <name type="scientific">Babesia ovis</name>
    <dbReference type="NCBI Taxonomy" id="5869"/>
    <lineage>
        <taxon>Eukaryota</taxon>
        <taxon>Sar</taxon>
        <taxon>Alveolata</taxon>
        <taxon>Apicomplexa</taxon>
        <taxon>Aconoidasida</taxon>
        <taxon>Piroplasmida</taxon>
        <taxon>Babesiidae</taxon>
        <taxon>Babesia</taxon>
    </lineage>
</organism>
<feature type="region of interest" description="Disordered" evidence="1">
    <location>
        <begin position="86"/>
        <end position="108"/>
    </location>
</feature>
<feature type="region of interest" description="Disordered" evidence="1">
    <location>
        <begin position="164"/>
        <end position="184"/>
    </location>
</feature>
<comment type="caution">
    <text evidence="2">The sequence shown here is derived from an EMBL/GenBank/DDBJ whole genome shotgun (WGS) entry which is preliminary data.</text>
</comment>
<accession>A0A9W5TBN8</accession>
<evidence type="ECO:0000256" key="1">
    <source>
        <dbReference type="SAM" id="MobiDB-lite"/>
    </source>
</evidence>
<reference evidence="2" key="1">
    <citation type="submission" date="2019-12" db="EMBL/GenBank/DDBJ databases">
        <title>Genome sequence of Babesia ovis.</title>
        <authorList>
            <person name="Yamagishi J."/>
            <person name="Sevinc F."/>
            <person name="Xuan X."/>
        </authorList>
    </citation>
    <scope>NUCLEOTIDE SEQUENCE</scope>
    <source>
        <strain evidence="2">Selcuk</strain>
    </source>
</reference>
<feature type="compositionally biased region" description="Basic and acidic residues" evidence="1">
    <location>
        <begin position="88"/>
        <end position="108"/>
    </location>
</feature>
<evidence type="ECO:0000313" key="3">
    <source>
        <dbReference type="Proteomes" id="UP001057455"/>
    </source>
</evidence>
<gene>
    <name evidence="2" type="ORF">BaOVIS_001680</name>
</gene>
<keyword evidence="3" id="KW-1185">Reference proteome</keyword>
<feature type="compositionally biased region" description="Basic and acidic residues" evidence="1">
    <location>
        <begin position="166"/>
        <end position="184"/>
    </location>
</feature>
<evidence type="ECO:0000313" key="2">
    <source>
        <dbReference type="EMBL" id="GFE52764.1"/>
    </source>
</evidence>
<sequence length="568" mass="65365">MASRLTWVARLERCLPRRRGYHSTGKAPESPVSNSDGRYDPQKMKKLFQNVTRTDEMDVVTAEISGLTSSIVGTCWHRGALGGYISSDQREGSSNTHDRSGSDSHANEVRDELLKEMQQLMQNDRLQRERIRQMLAKEHKLKIDANVHHNKKVSTMTLLGIASDISSRKPAHEKPQQDTRRNREHGYYRNLQRLEKGGPRPDAESFYKHKPTEGNELVRVLDVDQLPLPLLHHMVCYTLVKHTPAEVVLNVISRIAALRDNVNHVAYQNFLRDVGAVISPICRAEVVALLSRSYESISVPFMVDYVRRFGTFSRRFMAKLIQRQANPQALDFLRYRAHQRGPNQLITRPWALFGYVKMLKKSSAKSYMYHNLVARGYVPDEYAFDRFHAFGTLDANMANTILNSERLLNDTVVFDNEQTKIDELRPKIYSQVLEAQALGIPLEDVQEEIVHSDSNAPSKTSTQLVKVQRQIEQNHKSANTTGFHDLDERLPQDRSYISWSTPWGSRRNAFYFKGKSYVLDPQGGWKTIASPVRIHYLKNVQMNKRKRLRKAMRRKAARRAIDMLTKST</sequence>
<dbReference type="AlphaFoldDB" id="A0A9W5TBN8"/>
<feature type="region of interest" description="Disordered" evidence="1">
    <location>
        <begin position="19"/>
        <end position="41"/>
    </location>
</feature>
<dbReference type="OrthoDB" id="448832at2759"/>
<protein>
    <submittedName>
        <fullName evidence="2">Uncharacterized protein</fullName>
    </submittedName>
</protein>
<proteinExistence type="predicted"/>
<dbReference type="Proteomes" id="UP001057455">
    <property type="component" value="Unassembled WGS sequence"/>
</dbReference>